<protein>
    <recommendedName>
        <fullName evidence="3">T9SS C-terminal target domain-containing protein</fullName>
    </recommendedName>
</protein>
<keyword evidence="2" id="KW-1185">Reference proteome</keyword>
<comment type="caution">
    <text evidence="1">The sequence shown here is derived from an EMBL/GenBank/DDBJ whole genome shotgun (WGS) entry which is preliminary data.</text>
</comment>
<gene>
    <name evidence="1" type="ORF">BZG01_06105</name>
</gene>
<proteinExistence type="predicted"/>
<dbReference type="Proteomes" id="UP000233618">
    <property type="component" value="Unassembled WGS sequence"/>
</dbReference>
<evidence type="ECO:0000313" key="2">
    <source>
        <dbReference type="Proteomes" id="UP000233618"/>
    </source>
</evidence>
<dbReference type="RefSeq" id="WP_101308946.1">
    <property type="nucleotide sequence ID" value="NZ_CAXXEE010000003.1"/>
</dbReference>
<dbReference type="EMBL" id="MVDE01000006">
    <property type="protein sequence ID" value="PKQ67935.1"/>
    <property type="molecule type" value="Genomic_DNA"/>
</dbReference>
<evidence type="ECO:0008006" key="3">
    <source>
        <dbReference type="Google" id="ProtNLM"/>
    </source>
</evidence>
<dbReference type="SUPFAM" id="SSF75011">
    <property type="entry name" value="3-carboxy-cis,cis-mucoante lactonizing enzyme"/>
    <property type="match status" value="1"/>
</dbReference>
<organism evidence="1 2">
    <name type="scientific">Labilibaculum manganireducens</name>
    <dbReference type="NCBI Taxonomy" id="1940525"/>
    <lineage>
        <taxon>Bacteria</taxon>
        <taxon>Pseudomonadati</taxon>
        <taxon>Bacteroidota</taxon>
        <taxon>Bacteroidia</taxon>
        <taxon>Marinilabiliales</taxon>
        <taxon>Marinifilaceae</taxon>
        <taxon>Labilibaculum</taxon>
    </lineage>
</organism>
<reference evidence="1 2" key="1">
    <citation type="journal article" date="2017" name="Front. Microbiol.">
        <title>Labilibaculum manganireducens gen. nov., sp. nov. and Labilibaculum filiforme sp. nov., Novel Bacteroidetes Isolated from Subsurface Sediments of the Baltic Sea.</title>
        <authorList>
            <person name="Vandieken V."/>
            <person name="Marshall I.P."/>
            <person name="Niemann H."/>
            <person name="Engelen B."/>
            <person name="Cypionka H."/>
        </authorList>
    </citation>
    <scope>NUCLEOTIDE SEQUENCE [LARGE SCALE GENOMIC DNA]</scope>
    <source>
        <strain evidence="1 2">59.10-2M</strain>
    </source>
</reference>
<sequence length="303" mass="34943">MKYLFYSSLFSFLFLGACRSNKSINEQLKVSNASIVYQPILVSDSLSAKVNEQSGLMWYKNLFWINNDSDCEPVLYAYDRDGVIKKEFEITNAKNIDWEDLAADQNYIYIGDFGNNFGNRKDLRVLRLKKDDLGTSELSKAEVEMIGIEWADQEDFTRHLQKHDFDCEAFLSYGDSLFFFTKNWANYKTRLYSASKNIEVQKLKVKAEFNANMLVTGADISSDGKLLALVGYKDYLSYIILFYEFEGTDFFGGKSLRIDLRPLGGAQTEGIVFGENDSLYISTEQTKLPQSIYKVEYEQWMKN</sequence>
<dbReference type="AlphaFoldDB" id="A0A2N3ICC7"/>
<name>A0A2N3ICC7_9BACT</name>
<evidence type="ECO:0000313" key="1">
    <source>
        <dbReference type="EMBL" id="PKQ67935.1"/>
    </source>
</evidence>
<dbReference type="PROSITE" id="PS51257">
    <property type="entry name" value="PROKAR_LIPOPROTEIN"/>
    <property type="match status" value="1"/>
</dbReference>
<accession>A0A2N3ICC7</accession>